<dbReference type="EMBL" id="CAXLJL010000151">
    <property type="protein sequence ID" value="CAL5133055.1"/>
    <property type="molecule type" value="Genomic_DNA"/>
</dbReference>
<evidence type="ECO:0000256" key="11">
    <source>
        <dbReference type="PROSITE-ProRule" id="PRU00042"/>
    </source>
</evidence>
<feature type="domain" description="C2H2-type" evidence="13">
    <location>
        <begin position="304"/>
        <end position="332"/>
    </location>
</feature>
<accession>A0AAV2T7D0</accession>
<keyword evidence="3" id="KW-0479">Metal-binding</keyword>
<comment type="caution">
    <text evidence="14">The sequence shown here is derived from an EMBL/GenBank/DDBJ whole genome shotgun (WGS) entry which is preliminary data.</text>
</comment>
<keyword evidence="5 11" id="KW-0863">Zinc-finger</keyword>
<evidence type="ECO:0000256" key="7">
    <source>
        <dbReference type="ARBA" id="ARBA00023015"/>
    </source>
</evidence>
<feature type="domain" description="C2H2-type" evidence="13">
    <location>
        <begin position="1033"/>
        <end position="1061"/>
    </location>
</feature>
<evidence type="ECO:0000256" key="9">
    <source>
        <dbReference type="ARBA" id="ARBA00023163"/>
    </source>
</evidence>
<feature type="compositionally biased region" description="Polar residues" evidence="12">
    <location>
        <begin position="881"/>
        <end position="908"/>
    </location>
</feature>
<feature type="region of interest" description="Disordered" evidence="12">
    <location>
        <begin position="444"/>
        <end position="502"/>
    </location>
</feature>
<proteinExistence type="inferred from homology"/>
<evidence type="ECO:0000313" key="14">
    <source>
        <dbReference type="EMBL" id="CAL5133055.1"/>
    </source>
</evidence>
<feature type="region of interest" description="Disordered" evidence="12">
    <location>
        <begin position="1375"/>
        <end position="1397"/>
    </location>
</feature>
<feature type="domain" description="C2H2-type" evidence="13">
    <location>
        <begin position="344"/>
        <end position="371"/>
    </location>
</feature>
<dbReference type="PROSITE" id="PS00028">
    <property type="entry name" value="ZINC_FINGER_C2H2_1"/>
    <property type="match status" value="2"/>
</dbReference>
<sequence length="1552" mass="170962">MSVGAIDTGCGSAVNCEQPSSSSEHLTLFLPTVNPTQQINLNIISTEEKNTIEKSREIPNEQSVNSPVDPEECQSPNRSPEPSIHSGSHEEDADVTMCICPVCGFSASSPRGQDEHMEKVHGESYNTGGISVQSVVDSDHHIIGNLDKSDKIRVPKDAGLADSPFRRDSVSPLLQAASTPQPTKQIYFSPQTRPIPCIATDTNVPTVNSKDLPLYAFSSSGPVTIEPPKVLATPDQNPLAYDLYNLEKPPIQVGKPTAGRGRPCRAASSRPIRNLSIPQPEDYQADMSDSNAVLLQKVDSRRRYRCNICPATFPWHGDLTEHLRLAHGMQKTRESARSGKAGSFCCNHCKYVAKYQSELRRHMRLHWGVKPFVCVFCPYRSAWKGDLKRHMESHHRERFSSEAELIKIMSQFKNNAGTTVNGIPLTTTTTDDLYAFSNEREMSEFDESPYNSKSLGEKLEAPISSTDRSDNSDGMSDGNHKAPHSTTMSECERTSDSRTADGQHNNIRLTCSICSYRAQNQSKLTNHMASHINLKRFKCPVCEQRSNYKWDVRKHLKNQHPTFAHLPIIVLPCDNSQEEPLEQLNPSSPDSTASLCIDISGTQAAATNLPYAVVAAATPGSGNQSENRDDMQPTCMPNIGWHDRAMQGTTTVSQDMESIPIDLSVGMKHRPAMNEDFMRGSADSQPGTVVPPSNSPVCVETSANSALPALGGSSNVFQHFLSIGLPSSAAPLGTELGVPNIPVVSGVPPFWPAGSKAVASCNGGGGVLPGNPTVNLLLNLQQHLLMNGLMQTWQQQQQQQQPQHVSTSSLPPSVGKEATAQSAVAKTVAACPSELQPSNNPCYVGARSNVETETGAQENTNSIDLSTHPSQSRPCDPKTPSEWSSSEADLTESLPKSNQFDLSPSTRGESQRHYRGRKSGPACYGRPSNSGGLKEEQWKRHQCSGCGHRSNWKWDINKHIKVAHPERTNITTVTLELEEAKRTFGEYMNRLKLSRNRYLNENTNPPQGQNSWSGGYVSVGPYGPVGEGYYRPYKCSICGHRSNWKWDVRKHIKQMHNGNADVITLSLEEARRTIHQYKSCRRQQTRQLDSSVKIENRFTSSPETSNQSVCTTAYSQPEGRWFSSGGLPPTTRFGNAGSALPLNLMVSEKQEETGQGTQHGAHQEEGQQIFVGTELGRTIRTDVEENPGSISKPISQLRHLCRLCHHSLRSRKSLLFHLQMKHHTDLKHIHYVPPITLRFAPSIQDAETAMGMKISQRSRDKLNQREARIRGDSICGNVSPSVGFTTSGDVATRAMTEESVDGQHQATATSGECSTQSASACPGQPLGVGTTSPTKPNFMTRNSLQREKILRARRRSHFHESRTFFPEIIFRPRSSLGPRPLGTSGNSGHREVEPPSEAELASKTVKHLSRLLDGVLRILKTSESDTDPFVGGTRLVENTVSSVSVNKDRNHPSHSVISRLVDSIQETVSNNENLSYIDQMNVSSSSNEENRPEDSENPPKNSSSNTMSHILTHPEIQDRLSKLATILHTISEEHAFPAKRTRIDPRVSEDWC</sequence>
<evidence type="ECO:0000256" key="8">
    <source>
        <dbReference type="ARBA" id="ARBA00023125"/>
    </source>
</evidence>
<dbReference type="PANTHER" id="PTHR24406">
    <property type="entry name" value="TRANSCRIPTIONAL REPRESSOR CTCFL-RELATED"/>
    <property type="match status" value="1"/>
</dbReference>
<keyword evidence="9" id="KW-0804">Transcription</keyword>
<keyword evidence="10" id="KW-0539">Nucleus</keyword>
<gene>
    <name evidence="14" type="ORF">CDAUBV1_LOCUS6340</name>
</gene>
<dbReference type="InterPro" id="IPR050888">
    <property type="entry name" value="ZnF_C2H2-type_TF"/>
</dbReference>
<dbReference type="SUPFAM" id="SSF57667">
    <property type="entry name" value="beta-beta-alpha zinc fingers"/>
    <property type="match status" value="2"/>
</dbReference>
<dbReference type="InterPro" id="IPR013087">
    <property type="entry name" value="Znf_C2H2_type"/>
</dbReference>
<evidence type="ECO:0000256" key="12">
    <source>
        <dbReference type="SAM" id="MobiDB-lite"/>
    </source>
</evidence>
<evidence type="ECO:0000256" key="10">
    <source>
        <dbReference type="ARBA" id="ARBA00023242"/>
    </source>
</evidence>
<evidence type="ECO:0000256" key="2">
    <source>
        <dbReference type="ARBA" id="ARBA00006991"/>
    </source>
</evidence>
<evidence type="ECO:0000256" key="5">
    <source>
        <dbReference type="ARBA" id="ARBA00022771"/>
    </source>
</evidence>
<feature type="region of interest" description="Disordered" evidence="12">
    <location>
        <begin position="1304"/>
        <end position="1336"/>
    </location>
</feature>
<feature type="compositionally biased region" description="Basic and acidic residues" evidence="12">
    <location>
        <begin position="490"/>
        <end position="501"/>
    </location>
</feature>
<feature type="compositionally biased region" description="Polar residues" evidence="12">
    <location>
        <begin position="1498"/>
        <end position="1507"/>
    </location>
</feature>
<feature type="region of interest" description="Disordered" evidence="12">
    <location>
        <begin position="854"/>
        <end position="936"/>
    </location>
</feature>
<dbReference type="Gene3D" id="3.30.160.60">
    <property type="entry name" value="Classic Zinc Finger"/>
    <property type="match status" value="4"/>
</dbReference>
<evidence type="ECO:0000256" key="1">
    <source>
        <dbReference type="ARBA" id="ARBA00004123"/>
    </source>
</evidence>
<evidence type="ECO:0000256" key="6">
    <source>
        <dbReference type="ARBA" id="ARBA00022833"/>
    </source>
</evidence>
<keyword evidence="7" id="KW-0805">Transcription regulation</keyword>
<protein>
    <recommendedName>
        <fullName evidence="13">C2H2-type domain-containing protein</fullName>
    </recommendedName>
</protein>
<feature type="compositionally biased region" description="Polar residues" evidence="12">
    <location>
        <begin position="854"/>
        <end position="873"/>
    </location>
</feature>
<dbReference type="SMART" id="SM00355">
    <property type="entry name" value="ZnF_C2H2"/>
    <property type="match status" value="9"/>
</dbReference>
<dbReference type="GO" id="GO:0005634">
    <property type="term" value="C:nucleus"/>
    <property type="evidence" value="ECO:0007669"/>
    <property type="project" value="UniProtKB-SubCell"/>
</dbReference>
<comment type="similarity">
    <text evidence="2">Belongs to the krueppel C2H2-type zinc-finger protein family.</text>
</comment>
<keyword evidence="4" id="KW-0677">Repeat</keyword>
<keyword evidence="6" id="KW-0862">Zinc</keyword>
<evidence type="ECO:0000313" key="15">
    <source>
        <dbReference type="Proteomes" id="UP001497525"/>
    </source>
</evidence>
<dbReference type="FunFam" id="3.30.160.60:FF:000075">
    <property type="entry name" value="Putative zinc finger protein 536"/>
    <property type="match status" value="1"/>
</dbReference>
<dbReference type="GO" id="GO:0008270">
    <property type="term" value="F:zinc ion binding"/>
    <property type="evidence" value="ECO:0007669"/>
    <property type="project" value="UniProtKB-KW"/>
</dbReference>
<feature type="region of interest" description="Disordered" evidence="12">
    <location>
        <begin position="1482"/>
        <end position="1507"/>
    </location>
</feature>
<name>A0AAV2T7D0_CALDB</name>
<reference evidence="14" key="1">
    <citation type="submission" date="2024-06" db="EMBL/GenBank/DDBJ databases">
        <authorList>
            <person name="Liu X."/>
            <person name="Lenzi L."/>
            <person name="Haldenby T S."/>
            <person name="Uol C."/>
        </authorList>
    </citation>
    <scope>NUCLEOTIDE SEQUENCE</scope>
</reference>
<evidence type="ECO:0000256" key="4">
    <source>
        <dbReference type="ARBA" id="ARBA00022737"/>
    </source>
</evidence>
<dbReference type="InterPro" id="IPR036236">
    <property type="entry name" value="Znf_C2H2_sf"/>
</dbReference>
<dbReference type="Proteomes" id="UP001497525">
    <property type="component" value="Unassembled WGS sequence"/>
</dbReference>
<comment type="subcellular location">
    <subcellularLocation>
        <location evidence="1">Nucleus</location>
    </subcellularLocation>
</comment>
<dbReference type="GO" id="GO:0003677">
    <property type="term" value="F:DNA binding"/>
    <property type="evidence" value="ECO:0007669"/>
    <property type="project" value="UniProtKB-KW"/>
</dbReference>
<organism evidence="14 15">
    <name type="scientific">Calicophoron daubneyi</name>
    <name type="common">Rumen fluke</name>
    <name type="synonym">Paramphistomum daubneyi</name>
    <dbReference type="NCBI Taxonomy" id="300641"/>
    <lineage>
        <taxon>Eukaryota</taxon>
        <taxon>Metazoa</taxon>
        <taxon>Spiralia</taxon>
        <taxon>Lophotrochozoa</taxon>
        <taxon>Platyhelminthes</taxon>
        <taxon>Trematoda</taxon>
        <taxon>Digenea</taxon>
        <taxon>Plagiorchiida</taxon>
        <taxon>Pronocephalata</taxon>
        <taxon>Paramphistomoidea</taxon>
        <taxon>Paramphistomidae</taxon>
        <taxon>Calicophoron</taxon>
    </lineage>
</organism>
<feature type="region of interest" description="Disordered" evidence="12">
    <location>
        <begin position="51"/>
        <end position="90"/>
    </location>
</feature>
<dbReference type="PROSITE" id="PS50157">
    <property type="entry name" value="ZINC_FINGER_C2H2_2"/>
    <property type="match status" value="3"/>
</dbReference>
<evidence type="ECO:0000256" key="3">
    <source>
        <dbReference type="ARBA" id="ARBA00022723"/>
    </source>
</evidence>
<feature type="compositionally biased region" description="Polar residues" evidence="12">
    <location>
        <begin position="1304"/>
        <end position="1319"/>
    </location>
</feature>
<keyword evidence="8" id="KW-0238">DNA-binding</keyword>
<feature type="region of interest" description="Disordered" evidence="12">
    <location>
        <begin position="795"/>
        <end position="821"/>
    </location>
</feature>
<evidence type="ECO:0000259" key="13">
    <source>
        <dbReference type="PROSITE" id="PS50157"/>
    </source>
</evidence>